<accession>A0A0F5MPC1</accession>
<evidence type="ECO:0000313" key="3">
    <source>
        <dbReference type="Proteomes" id="UP000033358"/>
    </source>
</evidence>
<organism evidence="1 3">
    <name type="scientific">Candidatus Arcanibacter lacustris</name>
    <dbReference type="NCBI Taxonomy" id="1607817"/>
    <lineage>
        <taxon>Bacteria</taxon>
        <taxon>Pseudomonadati</taxon>
        <taxon>Pseudomonadota</taxon>
        <taxon>Alphaproteobacteria</taxon>
        <taxon>Rickettsiales</taxon>
        <taxon>Candidatus Arcanibacter</taxon>
    </lineage>
</organism>
<dbReference type="EMBL" id="JYHA01000044">
    <property type="protein sequence ID" value="KKB96616.1"/>
    <property type="molecule type" value="Genomic_DNA"/>
</dbReference>
<evidence type="ECO:0000313" key="2">
    <source>
        <dbReference type="EMBL" id="KKB96616.1"/>
    </source>
</evidence>
<name>A0A0F5MPC1_9RICK</name>
<keyword evidence="3" id="KW-1185">Reference proteome</keyword>
<dbReference type="EMBL" id="JYHA01000086">
    <property type="protein sequence ID" value="KKB96409.1"/>
    <property type="molecule type" value="Genomic_DNA"/>
</dbReference>
<reference evidence="1 3" key="1">
    <citation type="submission" date="2015-02" db="EMBL/GenBank/DDBJ databases">
        <title>Single cell genomics of a rare environmental alphaproteobacterium provides unique insights into Rickettsiaceae evolution.</title>
        <authorList>
            <person name="Martijn J."/>
            <person name="Schulz F."/>
            <person name="Zaremba-Niedzwiedzka K."/>
            <person name="Viklund J."/>
            <person name="Stepanauskas R."/>
            <person name="Andersson S.G.E."/>
            <person name="Horn M."/>
            <person name="Guy L."/>
            <person name="Ettema T.J.G."/>
        </authorList>
    </citation>
    <scope>NUCLEOTIDE SEQUENCE [LARGE SCALE GENOMIC DNA]</scope>
    <source>
        <strain evidence="1 3">SCGC AAA041-L04</strain>
    </source>
</reference>
<sequence>TVACEGGGITGVMPFLLRASTPSML</sequence>
<proteinExistence type="predicted"/>
<feature type="non-terminal residue" evidence="1">
    <location>
        <position position="1"/>
    </location>
</feature>
<dbReference type="Proteomes" id="UP000033358">
    <property type="component" value="Unassembled WGS sequence"/>
</dbReference>
<comment type="caution">
    <text evidence="1">The sequence shown here is derived from an EMBL/GenBank/DDBJ whole genome shotgun (WGS) entry which is preliminary data.</text>
</comment>
<gene>
    <name evidence="2" type="ORF">SZ25_00290</name>
    <name evidence="1" type="ORF">SZ25_00504</name>
</gene>
<dbReference type="AlphaFoldDB" id="A0A0F5MPC1"/>
<evidence type="ECO:0000313" key="1">
    <source>
        <dbReference type="EMBL" id="KKB96409.1"/>
    </source>
</evidence>
<protein>
    <submittedName>
        <fullName evidence="1">Uncharacterized protein</fullName>
    </submittedName>
</protein>